<evidence type="ECO:0000256" key="1">
    <source>
        <dbReference type="ARBA" id="ARBA00005701"/>
    </source>
</evidence>
<reference evidence="3 4" key="1">
    <citation type="submission" date="2018-06" db="EMBL/GenBank/DDBJ databases">
        <title>Genomic Encyclopedia of Type Strains, Phase IV (KMG-IV): sequencing the most valuable type-strain genomes for metagenomic binning, comparative biology and taxonomic classification.</title>
        <authorList>
            <person name="Goeker M."/>
        </authorList>
    </citation>
    <scope>NUCLEOTIDE SEQUENCE [LARGE SCALE GENOMIC DNA]</scope>
    <source>
        <strain evidence="3 4">DSM 25619</strain>
    </source>
</reference>
<dbReference type="EMBL" id="QNRH01000006">
    <property type="protein sequence ID" value="RBO92958.1"/>
    <property type="molecule type" value="Genomic_DNA"/>
</dbReference>
<feature type="region of interest" description="Disordered" evidence="2">
    <location>
        <begin position="49"/>
        <end position="72"/>
    </location>
</feature>
<keyword evidence="4" id="KW-1185">Reference proteome</keyword>
<dbReference type="InterPro" id="IPR012875">
    <property type="entry name" value="SDHF4"/>
</dbReference>
<evidence type="ECO:0000256" key="2">
    <source>
        <dbReference type="SAM" id="MobiDB-lite"/>
    </source>
</evidence>
<comment type="caution">
    <text evidence="3">The sequence shown here is derived from an EMBL/GenBank/DDBJ whole genome shotgun (WGS) entry which is preliminary data.</text>
</comment>
<dbReference type="Proteomes" id="UP000252893">
    <property type="component" value="Unassembled WGS sequence"/>
</dbReference>
<evidence type="ECO:0008006" key="5">
    <source>
        <dbReference type="Google" id="ProtNLM"/>
    </source>
</evidence>
<dbReference type="Pfam" id="PF07896">
    <property type="entry name" value="DUF1674"/>
    <property type="match status" value="1"/>
</dbReference>
<sequence>MNNETASVNSNVVSLADYQKSDAPAPRKKFEDLPPAAQRALLEAEARREAEQQAETAKEIGGRGGKDPARYGDWEIKGRTIDF</sequence>
<dbReference type="AlphaFoldDB" id="A0A366DUS7"/>
<evidence type="ECO:0000313" key="3">
    <source>
        <dbReference type="EMBL" id="RBO92958.1"/>
    </source>
</evidence>
<gene>
    <name evidence="3" type="ORF">DFR47_10638</name>
</gene>
<name>A0A366DUS7_9HYPH</name>
<accession>A0A366DUS7</accession>
<comment type="similarity">
    <text evidence="1">Belongs to the SDHAF4 family.</text>
</comment>
<protein>
    <recommendedName>
        <fullName evidence="5">DUF1674 domain-containing protein</fullName>
    </recommendedName>
</protein>
<proteinExistence type="inferred from homology"/>
<organism evidence="3 4">
    <name type="scientific">Pseudochrobactrum asaccharolyticum</name>
    <dbReference type="NCBI Taxonomy" id="354351"/>
    <lineage>
        <taxon>Bacteria</taxon>
        <taxon>Pseudomonadati</taxon>
        <taxon>Pseudomonadota</taxon>
        <taxon>Alphaproteobacteria</taxon>
        <taxon>Hyphomicrobiales</taxon>
        <taxon>Brucellaceae</taxon>
        <taxon>Pseudochrobactrum</taxon>
    </lineage>
</organism>
<dbReference type="RefSeq" id="WP_374788403.1">
    <property type="nucleotide sequence ID" value="NZ_JAHREH010000006.1"/>
</dbReference>
<evidence type="ECO:0000313" key="4">
    <source>
        <dbReference type="Proteomes" id="UP000252893"/>
    </source>
</evidence>